<dbReference type="GO" id="GO:0016301">
    <property type="term" value="F:kinase activity"/>
    <property type="evidence" value="ECO:0007669"/>
    <property type="project" value="UniProtKB-KW"/>
</dbReference>
<reference evidence="4" key="1">
    <citation type="submission" date="2022-07" db="EMBL/GenBank/DDBJ databases">
        <title>Phylogenomic reconstructions and comparative analyses of Kickxellomycotina fungi.</title>
        <authorList>
            <person name="Reynolds N.K."/>
            <person name="Stajich J.E."/>
            <person name="Barry K."/>
            <person name="Grigoriev I.V."/>
            <person name="Crous P."/>
            <person name="Smith M.E."/>
        </authorList>
    </citation>
    <scope>NUCLEOTIDE SEQUENCE</scope>
    <source>
        <strain evidence="4">NBRC 105413</strain>
    </source>
</reference>
<keyword evidence="4" id="KW-0808">Transferase</keyword>
<proteinExistence type="inferred from homology"/>
<keyword evidence="4" id="KW-0328">Glycosyltransferase</keyword>
<organism evidence="4 5">
    <name type="scientific">Coemansia asiatica</name>
    <dbReference type="NCBI Taxonomy" id="1052880"/>
    <lineage>
        <taxon>Eukaryota</taxon>
        <taxon>Fungi</taxon>
        <taxon>Fungi incertae sedis</taxon>
        <taxon>Zoopagomycota</taxon>
        <taxon>Kickxellomycotina</taxon>
        <taxon>Kickxellomycetes</taxon>
        <taxon>Kickxellales</taxon>
        <taxon>Kickxellaceae</taxon>
        <taxon>Coemansia</taxon>
    </lineage>
</organism>
<dbReference type="EMBL" id="JANBOH010000411">
    <property type="protein sequence ID" value="KAJ1642384.1"/>
    <property type="molecule type" value="Genomic_DNA"/>
</dbReference>
<evidence type="ECO:0000313" key="4">
    <source>
        <dbReference type="EMBL" id="KAJ1642384.1"/>
    </source>
</evidence>
<dbReference type="GO" id="GO:0008454">
    <property type="term" value="F:alpha-1,3-mannosylglycoprotein 4-beta-N-acetylglucosaminyltransferase activity"/>
    <property type="evidence" value="ECO:0007669"/>
    <property type="project" value="UniProtKB-EC"/>
</dbReference>
<dbReference type="Proteomes" id="UP001145021">
    <property type="component" value="Unassembled WGS sequence"/>
</dbReference>
<gene>
    <name evidence="4" type="primary">COA5</name>
    <name evidence="4" type="ORF">LPJ64_005767</name>
</gene>
<keyword evidence="4" id="KW-0418">Kinase</keyword>
<comment type="caution">
    <text evidence="4">The sequence shown here is derived from an EMBL/GenBank/DDBJ whole genome shotgun (WGS) entry which is preliminary data.</text>
</comment>
<dbReference type="AlphaFoldDB" id="A0A9W7XFG5"/>
<dbReference type="InterPro" id="IPR018793">
    <property type="entry name" value="Cyt_c_oxidase_assmbl_Pet191"/>
</dbReference>
<keyword evidence="5" id="KW-1185">Reference proteome</keyword>
<dbReference type="PANTHER" id="PTHR28627">
    <property type="entry name" value="CYTOCHROME C OXIDASE ASSEMBLY FACTOR 5"/>
    <property type="match status" value="1"/>
</dbReference>
<dbReference type="PANTHER" id="PTHR28627:SF1">
    <property type="entry name" value="CYTOCHROME C OXIDASE ASSEMBLY FACTOR 5"/>
    <property type="match status" value="1"/>
</dbReference>
<evidence type="ECO:0000256" key="3">
    <source>
        <dbReference type="SAM" id="MobiDB-lite"/>
    </source>
</evidence>
<name>A0A9W7XFG5_9FUNG</name>
<protein>
    <submittedName>
        <fullName evidence="4">Dephospho-CoA kinase (Dephosphocoenzyme A kinase) (COAE)</fullName>
        <ecNumber evidence="4">2.4.1.145</ecNumber>
    </submittedName>
</protein>
<accession>A0A9W7XFG5</accession>
<dbReference type="GO" id="GO:0033617">
    <property type="term" value="P:mitochondrial respiratory chain complex IV assembly"/>
    <property type="evidence" value="ECO:0007669"/>
    <property type="project" value="TreeGrafter"/>
</dbReference>
<keyword evidence="2" id="KW-1015">Disulfide bond</keyword>
<evidence type="ECO:0000256" key="1">
    <source>
        <dbReference type="ARBA" id="ARBA00007785"/>
    </source>
</evidence>
<evidence type="ECO:0000256" key="2">
    <source>
        <dbReference type="ARBA" id="ARBA00023157"/>
    </source>
</evidence>
<feature type="compositionally biased region" description="Basic and acidic residues" evidence="3">
    <location>
        <begin position="76"/>
        <end position="89"/>
    </location>
</feature>
<dbReference type="Pfam" id="PF10203">
    <property type="entry name" value="Pet191_N"/>
    <property type="match status" value="1"/>
</dbReference>
<dbReference type="GO" id="GO:0005739">
    <property type="term" value="C:mitochondrion"/>
    <property type="evidence" value="ECO:0007669"/>
    <property type="project" value="TreeGrafter"/>
</dbReference>
<feature type="region of interest" description="Disordered" evidence="3">
    <location>
        <begin position="68"/>
        <end position="89"/>
    </location>
</feature>
<sequence length="89" mass="10592">MPTCDGIREEYIRCLLRSECVFIKRHSAEECIKNRDLEHLVPEHCQMLRKSLFECKRGLLDMRKRMRGVPNSGLGNKDRIEKDSSRWNE</sequence>
<comment type="similarity">
    <text evidence="1">Belongs to the PET191 family.</text>
</comment>
<dbReference type="EC" id="2.4.1.145" evidence="4"/>
<evidence type="ECO:0000313" key="5">
    <source>
        <dbReference type="Proteomes" id="UP001145021"/>
    </source>
</evidence>